<name>A0A2C9ZPU9_9ACTN</name>
<evidence type="ECO:0000313" key="8">
    <source>
        <dbReference type="Proteomes" id="UP000195105"/>
    </source>
</evidence>
<dbReference type="GO" id="GO:0017000">
    <property type="term" value="P:antibiotic biosynthetic process"/>
    <property type="evidence" value="ECO:0007669"/>
    <property type="project" value="UniProtKB-KW"/>
</dbReference>
<keyword evidence="2" id="KW-0328">Glycosyltransferase</keyword>
<dbReference type="InterPro" id="IPR002213">
    <property type="entry name" value="UDP_glucos_trans"/>
</dbReference>
<sequence length="443" mass="47962">MRILFTTFAARSHLYAQVPLAWALRTAGHDVRVASQPDLADTITRTGLTAVTVGEPLNQAEDAAAADEWAGREDETEASPYAVDTATWPEVLDISETDPERLTHDYTQGVFAAYGPLIFRYFSWQMTDDLVRYARWWRPDLIVWDPLTFAGPVAALASGAAHARLLFGLDLVGWMRGHHLAALAKRAPEVRDDPMAEWLGQTLGEYGLHFTEEAITGQWTIDPVPSPLALPSDVVRVPMRYVPYNGPAVVPSWVLEPPGRPRVCITLGVSQQEVFGRDRASVAEIVAAVATLDVEVVATLNAAQVAALGAGLPANVRVVDFVPLDALLPTCAAVISHGGAGTFQTALAHGVPQVLVPDMIWDTARKAERLQAAGAGMRIPDVDGFSAGELRGMLARVLDDPSFARRAADLREEMLATPAPGDLVPTLQHLTTRHRRLGAADFR</sequence>
<dbReference type="CDD" id="cd03784">
    <property type="entry name" value="GT1_Gtf-like"/>
    <property type="match status" value="1"/>
</dbReference>
<dbReference type="EMBL" id="NGFN01000004">
    <property type="protein sequence ID" value="OUD04934.1"/>
    <property type="molecule type" value="Genomic_DNA"/>
</dbReference>
<evidence type="ECO:0000259" key="5">
    <source>
        <dbReference type="Pfam" id="PF06722"/>
    </source>
</evidence>
<evidence type="ECO:0000256" key="4">
    <source>
        <dbReference type="ARBA" id="ARBA00023194"/>
    </source>
</evidence>
<dbReference type="GO" id="GO:0016758">
    <property type="term" value="F:hexosyltransferase activity"/>
    <property type="evidence" value="ECO:0007669"/>
    <property type="project" value="UniProtKB-ARBA"/>
</dbReference>
<feature type="domain" description="Erythromycin biosynthesis protein CIII-like C-terminal" evidence="5">
    <location>
        <begin position="284"/>
        <end position="429"/>
    </location>
</feature>
<dbReference type="AlphaFoldDB" id="A0A2C9ZPU9"/>
<evidence type="ECO:0000259" key="6">
    <source>
        <dbReference type="Pfam" id="PF21036"/>
    </source>
</evidence>
<keyword evidence="4" id="KW-0045">Antibiotic biosynthesis</keyword>
<evidence type="ECO:0000256" key="3">
    <source>
        <dbReference type="ARBA" id="ARBA00022679"/>
    </source>
</evidence>
<keyword evidence="8" id="KW-1185">Reference proteome</keyword>
<dbReference type="SUPFAM" id="SSF53756">
    <property type="entry name" value="UDP-Glycosyltransferase/glycogen phosphorylase"/>
    <property type="match status" value="1"/>
</dbReference>
<feature type="domain" description="Erythromycin biosynthesis protein CIII-like N-terminal" evidence="6">
    <location>
        <begin position="22"/>
        <end position="268"/>
    </location>
</feature>
<comment type="caution">
    <text evidence="7">The sequence shown here is derived from an EMBL/GenBank/DDBJ whole genome shotgun (WGS) entry which is preliminary data.</text>
</comment>
<dbReference type="RefSeq" id="WP_086599014.1">
    <property type="nucleotide sequence ID" value="NZ_NGFN01000004.1"/>
</dbReference>
<dbReference type="Proteomes" id="UP000195105">
    <property type="component" value="Unassembled WGS sequence"/>
</dbReference>
<evidence type="ECO:0000256" key="1">
    <source>
        <dbReference type="ARBA" id="ARBA00006962"/>
    </source>
</evidence>
<organism evidence="7 8">
    <name type="scientific">Streptomyces swartbergensis</name>
    <dbReference type="NCBI Taxonomy" id="487165"/>
    <lineage>
        <taxon>Bacteria</taxon>
        <taxon>Bacillati</taxon>
        <taxon>Actinomycetota</taxon>
        <taxon>Actinomycetes</taxon>
        <taxon>Kitasatosporales</taxon>
        <taxon>Streptomycetaceae</taxon>
        <taxon>Streptomyces</taxon>
    </lineage>
</organism>
<protein>
    <submittedName>
        <fullName evidence="7">Glycosyl transferase family 28</fullName>
    </submittedName>
</protein>
<dbReference type="Gene3D" id="3.40.50.2000">
    <property type="entry name" value="Glycogen Phosphorylase B"/>
    <property type="match status" value="2"/>
</dbReference>
<accession>A0A2C9ZPU9</accession>
<dbReference type="InterPro" id="IPR048284">
    <property type="entry name" value="EryCIII-like_N"/>
</dbReference>
<dbReference type="PANTHER" id="PTHR48050">
    <property type="entry name" value="STEROL 3-BETA-GLUCOSYLTRANSFERASE"/>
    <property type="match status" value="1"/>
</dbReference>
<dbReference type="InterPro" id="IPR010610">
    <property type="entry name" value="EryCIII-like_C"/>
</dbReference>
<evidence type="ECO:0000313" key="7">
    <source>
        <dbReference type="EMBL" id="OUD04934.1"/>
    </source>
</evidence>
<keyword evidence="3 7" id="KW-0808">Transferase</keyword>
<reference evidence="7 8" key="1">
    <citation type="submission" date="2017-05" db="EMBL/GenBank/DDBJ databases">
        <title>Biotechnological potential of actinobacteria isolated from South African environments.</title>
        <authorList>
            <person name="Le Roes-Hill M."/>
            <person name="Prins A."/>
            <person name="Durrell K.A."/>
        </authorList>
    </citation>
    <scope>NUCLEOTIDE SEQUENCE [LARGE SCALE GENOMIC DNA]</scope>
    <source>
        <strain evidence="7 8">HMC13</strain>
    </source>
</reference>
<gene>
    <name evidence="7" type="ORF">CA983_01400</name>
</gene>
<dbReference type="FunFam" id="3.40.50.2000:FF:000072">
    <property type="entry name" value="Glycosyl transferase"/>
    <property type="match status" value="1"/>
</dbReference>
<dbReference type="NCBIfam" id="TIGR04516">
    <property type="entry name" value="glycosyl_450act"/>
    <property type="match status" value="1"/>
</dbReference>
<comment type="similarity">
    <text evidence="1">Belongs to the glycosyltransferase 28 family.</text>
</comment>
<dbReference type="PANTHER" id="PTHR48050:SF13">
    <property type="entry name" value="STEROL 3-BETA-GLUCOSYLTRANSFERASE UGT80A2"/>
    <property type="match status" value="1"/>
</dbReference>
<proteinExistence type="inferred from homology"/>
<dbReference type="Pfam" id="PF21036">
    <property type="entry name" value="EryCIII-like_N"/>
    <property type="match status" value="1"/>
</dbReference>
<dbReference type="Pfam" id="PF06722">
    <property type="entry name" value="EryCIII-like_C"/>
    <property type="match status" value="1"/>
</dbReference>
<dbReference type="InterPro" id="IPR050426">
    <property type="entry name" value="Glycosyltransferase_28"/>
</dbReference>
<evidence type="ECO:0000256" key="2">
    <source>
        <dbReference type="ARBA" id="ARBA00022676"/>
    </source>
</evidence>
<dbReference type="GO" id="GO:0008194">
    <property type="term" value="F:UDP-glycosyltransferase activity"/>
    <property type="evidence" value="ECO:0007669"/>
    <property type="project" value="InterPro"/>
</dbReference>
<dbReference type="InterPro" id="IPR030953">
    <property type="entry name" value="Glycosyl_450act"/>
</dbReference>